<evidence type="ECO:0000256" key="3">
    <source>
        <dbReference type="ARBA" id="ARBA00022454"/>
    </source>
</evidence>
<evidence type="ECO:0000256" key="2">
    <source>
        <dbReference type="ARBA" id="ARBA00004286"/>
    </source>
</evidence>
<evidence type="ECO:0000256" key="5">
    <source>
        <dbReference type="ARBA" id="ARBA00022679"/>
    </source>
</evidence>
<comment type="caution">
    <text evidence="11">The sequence shown here is derived from an EMBL/GenBank/DDBJ whole genome shotgun (WGS) entry which is preliminary data.</text>
</comment>
<proteinExistence type="predicted"/>
<dbReference type="Proteomes" id="UP001556367">
    <property type="component" value="Unassembled WGS sequence"/>
</dbReference>
<evidence type="ECO:0000259" key="10">
    <source>
        <dbReference type="PROSITE" id="PS50280"/>
    </source>
</evidence>
<organism evidence="11 12">
    <name type="scientific">Hohenbuehelia grisea</name>
    <dbReference type="NCBI Taxonomy" id="104357"/>
    <lineage>
        <taxon>Eukaryota</taxon>
        <taxon>Fungi</taxon>
        <taxon>Dikarya</taxon>
        <taxon>Basidiomycota</taxon>
        <taxon>Agaricomycotina</taxon>
        <taxon>Agaricomycetes</taxon>
        <taxon>Agaricomycetidae</taxon>
        <taxon>Agaricales</taxon>
        <taxon>Pleurotineae</taxon>
        <taxon>Pleurotaceae</taxon>
        <taxon>Hohenbuehelia</taxon>
    </lineage>
</organism>
<feature type="compositionally biased region" description="Low complexity" evidence="9">
    <location>
        <begin position="447"/>
        <end position="459"/>
    </location>
</feature>
<feature type="region of interest" description="Disordered" evidence="9">
    <location>
        <begin position="917"/>
        <end position="991"/>
    </location>
</feature>
<dbReference type="PANTHER" id="PTHR12977">
    <property type="entry name" value="SUPPRESSOR OF VARIEGATION 4-20-RELATED"/>
    <property type="match status" value="1"/>
</dbReference>
<feature type="compositionally biased region" description="Low complexity" evidence="9">
    <location>
        <begin position="958"/>
        <end position="973"/>
    </location>
</feature>
<feature type="region of interest" description="Disordered" evidence="9">
    <location>
        <begin position="1007"/>
        <end position="1026"/>
    </location>
</feature>
<feature type="region of interest" description="Disordered" evidence="9">
    <location>
        <begin position="777"/>
        <end position="829"/>
    </location>
</feature>
<keyword evidence="3" id="KW-0158">Chromosome</keyword>
<feature type="region of interest" description="Disordered" evidence="9">
    <location>
        <begin position="659"/>
        <end position="700"/>
    </location>
</feature>
<dbReference type="InterPro" id="IPR046341">
    <property type="entry name" value="SET_dom_sf"/>
</dbReference>
<dbReference type="InterPro" id="IPR001214">
    <property type="entry name" value="SET_dom"/>
</dbReference>
<gene>
    <name evidence="11" type="ORF">HGRIS_002627</name>
</gene>
<feature type="region of interest" description="Disordered" evidence="9">
    <location>
        <begin position="281"/>
        <end position="519"/>
    </location>
</feature>
<evidence type="ECO:0000256" key="1">
    <source>
        <dbReference type="ARBA" id="ARBA00004123"/>
    </source>
</evidence>
<accession>A0ABR3JLQ7</accession>
<feature type="compositionally biased region" description="Basic and acidic residues" evidence="9">
    <location>
        <begin position="806"/>
        <end position="822"/>
    </location>
</feature>
<dbReference type="Gene3D" id="2.170.270.10">
    <property type="entry name" value="SET domain"/>
    <property type="match status" value="1"/>
</dbReference>
<dbReference type="Gene3D" id="1.10.10.1700">
    <property type="entry name" value="Histone-lysine N-methyltransferase"/>
    <property type="match status" value="1"/>
</dbReference>
<feature type="compositionally biased region" description="Polar residues" evidence="9">
    <location>
        <begin position="917"/>
        <end position="938"/>
    </location>
</feature>
<feature type="compositionally biased region" description="Polar residues" evidence="9">
    <location>
        <begin position="396"/>
        <end position="424"/>
    </location>
</feature>
<keyword evidence="5" id="KW-0808">Transferase</keyword>
<evidence type="ECO:0000313" key="11">
    <source>
        <dbReference type="EMBL" id="KAL0956481.1"/>
    </source>
</evidence>
<feature type="compositionally biased region" description="Acidic residues" evidence="9">
    <location>
        <begin position="341"/>
        <end position="356"/>
    </location>
</feature>
<evidence type="ECO:0000256" key="4">
    <source>
        <dbReference type="ARBA" id="ARBA00022603"/>
    </source>
</evidence>
<feature type="domain" description="SET" evidence="10">
    <location>
        <begin position="133"/>
        <end position="257"/>
    </location>
</feature>
<evidence type="ECO:0000256" key="9">
    <source>
        <dbReference type="SAM" id="MobiDB-lite"/>
    </source>
</evidence>
<feature type="region of interest" description="Disordered" evidence="9">
    <location>
        <begin position="855"/>
        <end position="893"/>
    </location>
</feature>
<dbReference type="EMBL" id="JASNQZ010000006">
    <property type="protein sequence ID" value="KAL0956481.1"/>
    <property type="molecule type" value="Genomic_DNA"/>
</dbReference>
<evidence type="ECO:0000313" key="12">
    <source>
        <dbReference type="Proteomes" id="UP001556367"/>
    </source>
</evidence>
<dbReference type="PANTHER" id="PTHR12977:SF4">
    <property type="entry name" value="HISTONE-LYSINE N-METHYLTRANSFERASE KMT5B"/>
    <property type="match status" value="1"/>
</dbReference>
<feature type="compositionally biased region" description="Basic and acidic residues" evidence="9">
    <location>
        <begin position="508"/>
        <end position="519"/>
    </location>
</feature>
<reference evidence="12" key="1">
    <citation type="submission" date="2024-06" db="EMBL/GenBank/DDBJ databases">
        <title>Multi-omics analyses provide insights into the biosynthesis of the anticancer antibiotic pleurotin in Hohenbuehelia grisea.</title>
        <authorList>
            <person name="Weaver J.A."/>
            <person name="Alberti F."/>
        </authorList>
    </citation>
    <scope>NUCLEOTIDE SEQUENCE [LARGE SCALE GENOMIC DNA]</scope>
    <source>
        <strain evidence="12">T-177</strain>
    </source>
</reference>
<evidence type="ECO:0000256" key="7">
    <source>
        <dbReference type="ARBA" id="ARBA00022853"/>
    </source>
</evidence>
<feature type="region of interest" description="Disordered" evidence="9">
    <location>
        <begin position="717"/>
        <end position="737"/>
    </location>
</feature>
<dbReference type="CDD" id="cd10524">
    <property type="entry name" value="SET_Suv4-20-like"/>
    <property type="match status" value="1"/>
</dbReference>
<keyword evidence="7" id="KW-0156">Chromatin regulator</keyword>
<dbReference type="SMART" id="SM00317">
    <property type="entry name" value="SET"/>
    <property type="match status" value="1"/>
</dbReference>
<comment type="subcellular location">
    <subcellularLocation>
        <location evidence="2">Chromosome</location>
    </subcellularLocation>
    <subcellularLocation>
        <location evidence="1">Nucleus</location>
    </subcellularLocation>
</comment>
<evidence type="ECO:0000256" key="6">
    <source>
        <dbReference type="ARBA" id="ARBA00022691"/>
    </source>
</evidence>
<dbReference type="InterPro" id="IPR041938">
    <property type="entry name" value="Hist-Lys_N-MTase_N"/>
</dbReference>
<dbReference type="SUPFAM" id="SSF82199">
    <property type="entry name" value="SET domain"/>
    <property type="match status" value="1"/>
</dbReference>
<feature type="region of interest" description="Disordered" evidence="9">
    <location>
        <begin position="608"/>
        <end position="644"/>
    </location>
</feature>
<feature type="compositionally biased region" description="Basic and acidic residues" evidence="9">
    <location>
        <begin position="473"/>
        <end position="494"/>
    </location>
</feature>
<dbReference type="InterPro" id="IPR039977">
    <property type="entry name" value="Suv4-20/Set9"/>
</dbReference>
<keyword evidence="6" id="KW-0949">S-adenosyl-L-methionine</keyword>
<evidence type="ECO:0000256" key="8">
    <source>
        <dbReference type="ARBA" id="ARBA00023242"/>
    </source>
</evidence>
<dbReference type="Pfam" id="PF00856">
    <property type="entry name" value="SET"/>
    <property type="match status" value="1"/>
</dbReference>
<feature type="compositionally biased region" description="Basic and acidic residues" evidence="9">
    <location>
        <begin position="725"/>
        <end position="737"/>
    </location>
</feature>
<feature type="compositionally biased region" description="Basic and acidic residues" evidence="9">
    <location>
        <begin position="315"/>
        <end position="326"/>
    </location>
</feature>
<keyword evidence="4" id="KW-0489">Methyltransferase</keyword>
<feature type="compositionally biased region" description="Basic and acidic residues" evidence="9">
    <location>
        <begin position="608"/>
        <end position="629"/>
    </location>
</feature>
<protein>
    <recommendedName>
        <fullName evidence="10">SET domain-containing protein</fullName>
    </recommendedName>
</protein>
<sequence length="1026" mass="113212">MPRVKQLNGFPAAKGAVMRWSPTRIMNVHDLSNDDDFLTRLLVEKLGPSLVPLYVHKMNTSRRPIKVDPAETMNIVRRLVTKKVHLRLAIKQAVDELLTLPSVRFYLQNKTQKQINAFSTHASRYLELYQPSGCIEIAHTSRYSHRTGKSELCILATRPLAKDVVITELKGSMANLTEEEDKELKRTTGRDCHSDIRRDFSVIHSKQMKKNHLFLGPARFVNHDCDNNCDLFREGRYITFRTKRPISVGEEITTHYGAGYFGRKNKNCLCKTCEDNGRGGFAPDHTSDDEGGSSSDSGSDSDSSESNSRDSPPGEDSKGKQGLNERRTRRGVYAIIHESSDDSDDSDEEAEADSGEVVDGHSDLTPLASSRSPSNVGPGVGLMTPEPDSISVPVSRASTLTSISSVGSPSKSTQSTPFRSIISTRRQKAQEAATTRESEKPGHPATPSSSEEPIRSSSRLAGKQKAPTPSTSKVDKGKAKEVPKVKREEVDSRPLRGRTSALPEEVVEPPKPDVPRGDDGKPLPLCVTCSNVLPVMCVDDQVVWGLDLSRKKAKAECPRCMRHFHIYQQTWPNRVVSRSSHVLPTPREDTSTADTNAKRVTTKALQVLDKKLAGEKHRREREMADEHSAKRQRMGNSAPKVNMSSKAKKDLLDAAAKKLQARKVGRPPLTTAQSEPRKRGRPRLSSPRARPPPPKAVSAPAVVPAASEADVDVARNDHATSVLDQPRDSNGRFGRKAAEKAAKSALRLGNHLKPVTQSPLSRAERVVERERVKTYLEQQAESSRKRAMETDDEDEETTPSLKRRHFDMEEKQEVEHQQEHEPSYPVRNTSASLFRGGLLARPAPYAMARHFLQNPSEDESSTDDNGPFTPEDQSSPPAVEIASEDSDHSFRPVAVPARRSFGAFKPSPYMYAKRRWASSSTPVADQNDAGSSTSSKTITYVEHPLEPAPSFGQARAPGLASPLSSISSLSSCESSEESEGNGRLGPHGSFKRPLLVREEELRAKALVSVSPTRQNQYPPYLLAGRR</sequence>
<keyword evidence="12" id="KW-1185">Reference proteome</keyword>
<dbReference type="PROSITE" id="PS50280">
    <property type="entry name" value="SET"/>
    <property type="match status" value="1"/>
</dbReference>
<keyword evidence="8" id="KW-0539">Nucleus</keyword>
<name>A0ABR3JLQ7_9AGAR</name>
<feature type="compositionally biased region" description="Low complexity" evidence="9">
    <location>
        <begin position="292"/>
        <end position="311"/>
    </location>
</feature>